<dbReference type="RefSeq" id="WP_135326348.1">
    <property type="nucleotide sequence ID" value="NZ_SRJC01000001.1"/>
</dbReference>
<keyword evidence="1" id="KW-0472">Membrane</keyword>
<keyword evidence="3" id="KW-1185">Reference proteome</keyword>
<sequence length="75" mass="8509">MKRYLYSFVYELKCFLGVVVILDLVIFGVVAFGGGVVALIGFLVIIGRRINEPNKELQQKFESLENEVKSLKDKN</sequence>
<accession>A0A4Z0H2I3</accession>
<gene>
    <name evidence="2" type="ORF">E4663_01045</name>
</gene>
<dbReference type="AlphaFoldDB" id="A0A4Z0H2I3"/>
<evidence type="ECO:0000256" key="1">
    <source>
        <dbReference type="SAM" id="Phobius"/>
    </source>
</evidence>
<evidence type="ECO:0000313" key="3">
    <source>
        <dbReference type="Proteomes" id="UP000297982"/>
    </source>
</evidence>
<feature type="transmembrane region" description="Helical" evidence="1">
    <location>
        <begin position="15"/>
        <end position="46"/>
    </location>
</feature>
<name>A0A4Z0H2I3_9BACI</name>
<dbReference type="EMBL" id="SRJC01000001">
    <property type="protein sequence ID" value="TGB03621.1"/>
    <property type="molecule type" value="Genomic_DNA"/>
</dbReference>
<evidence type="ECO:0000313" key="2">
    <source>
        <dbReference type="EMBL" id="TGB03621.1"/>
    </source>
</evidence>
<organism evidence="2 3">
    <name type="scientific">Halobacillus salinus</name>
    <dbReference type="NCBI Taxonomy" id="192814"/>
    <lineage>
        <taxon>Bacteria</taxon>
        <taxon>Bacillati</taxon>
        <taxon>Bacillota</taxon>
        <taxon>Bacilli</taxon>
        <taxon>Bacillales</taxon>
        <taxon>Bacillaceae</taxon>
        <taxon>Halobacillus</taxon>
    </lineage>
</organism>
<comment type="caution">
    <text evidence="2">The sequence shown here is derived from an EMBL/GenBank/DDBJ whole genome shotgun (WGS) entry which is preliminary data.</text>
</comment>
<protein>
    <submittedName>
        <fullName evidence="2">Uncharacterized protein</fullName>
    </submittedName>
</protein>
<keyword evidence="1" id="KW-1133">Transmembrane helix</keyword>
<proteinExistence type="predicted"/>
<reference evidence="2 3" key="1">
    <citation type="journal article" date="2003" name="Int. J. Syst. Evol. Microbiol.">
        <title>Halobacillus salinus sp. nov., isolated from a salt lake on the coast of the East Sea in Korea.</title>
        <authorList>
            <person name="Yoon J.H."/>
            <person name="Kang K.H."/>
            <person name="Park Y.H."/>
        </authorList>
    </citation>
    <scope>NUCLEOTIDE SEQUENCE [LARGE SCALE GENOMIC DNA]</scope>
    <source>
        <strain evidence="2 3">HSL-3</strain>
    </source>
</reference>
<keyword evidence="1" id="KW-0812">Transmembrane</keyword>
<dbReference type="Proteomes" id="UP000297982">
    <property type="component" value="Unassembled WGS sequence"/>
</dbReference>